<evidence type="ECO:0000256" key="1">
    <source>
        <dbReference type="SAM" id="Phobius"/>
    </source>
</evidence>
<gene>
    <name evidence="3" type="ORF">D9619_002321</name>
</gene>
<dbReference type="AlphaFoldDB" id="A0A8H5EUM8"/>
<feature type="transmembrane region" description="Helical" evidence="1">
    <location>
        <begin position="98"/>
        <end position="121"/>
    </location>
</feature>
<dbReference type="Proteomes" id="UP000567179">
    <property type="component" value="Unassembled WGS sequence"/>
</dbReference>
<keyword evidence="1" id="KW-0812">Transmembrane</keyword>
<organism evidence="3 4">
    <name type="scientific">Psilocybe cf. subviscida</name>
    <dbReference type="NCBI Taxonomy" id="2480587"/>
    <lineage>
        <taxon>Eukaryota</taxon>
        <taxon>Fungi</taxon>
        <taxon>Dikarya</taxon>
        <taxon>Basidiomycota</taxon>
        <taxon>Agaricomycotina</taxon>
        <taxon>Agaricomycetes</taxon>
        <taxon>Agaricomycetidae</taxon>
        <taxon>Agaricales</taxon>
        <taxon>Agaricineae</taxon>
        <taxon>Strophariaceae</taxon>
        <taxon>Psilocybe</taxon>
    </lineage>
</organism>
<keyword evidence="1" id="KW-0472">Membrane</keyword>
<evidence type="ECO:0000256" key="2">
    <source>
        <dbReference type="SAM" id="SignalP"/>
    </source>
</evidence>
<keyword evidence="4" id="KW-1185">Reference proteome</keyword>
<protein>
    <submittedName>
        <fullName evidence="3">Uncharacterized protein</fullName>
    </submittedName>
</protein>
<keyword evidence="1" id="KW-1133">Transmembrane helix</keyword>
<evidence type="ECO:0000313" key="3">
    <source>
        <dbReference type="EMBL" id="KAF5313135.1"/>
    </source>
</evidence>
<reference evidence="3 4" key="1">
    <citation type="journal article" date="2020" name="ISME J.">
        <title>Uncovering the hidden diversity of litter-decomposition mechanisms in mushroom-forming fungi.</title>
        <authorList>
            <person name="Floudas D."/>
            <person name="Bentzer J."/>
            <person name="Ahren D."/>
            <person name="Johansson T."/>
            <person name="Persson P."/>
            <person name="Tunlid A."/>
        </authorList>
    </citation>
    <scope>NUCLEOTIDE SEQUENCE [LARGE SCALE GENOMIC DNA]</scope>
    <source>
        <strain evidence="3 4">CBS 101986</strain>
    </source>
</reference>
<proteinExistence type="predicted"/>
<keyword evidence="2" id="KW-0732">Signal</keyword>
<sequence length="173" mass="19218">MRPLIKALPAILLRVLTVYGDIENIDICDPLLESSTPSVAALMIVERRKRMIGLIIPIFIWHGSQRQYTPTSWCISTAYTMQFLGGINAAGVEYQMQALGVVVFSLVNAAVTISTCLLYFVTVCHSTASWPHALVQLLFLALPDAIDIVKNTRRVYTTMIEERAMALTVYQGP</sequence>
<evidence type="ECO:0000313" key="4">
    <source>
        <dbReference type="Proteomes" id="UP000567179"/>
    </source>
</evidence>
<feature type="chain" id="PRO_5034889881" evidence="2">
    <location>
        <begin position="21"/>
        <end position="173"/>
    </location>
</feature>
<dbReference type="EMBL" id="JAACJJ010000056">
    <property type="protein sequence ID" value="KAF5313135.1"/>
    <property type="molecule type" value="Genomic_DNA"/>
</dbReference>
<feature type="signal peptide" evidence="2">
    <location>
        <begin position="1"/>
        <end position="20"/>
    </location>
</feature>
<comment type="caution">
    <text evidence="3">The sequence shown here is derived from an EMBL/GenBank/DDBJ whole genome shotgun (WGS) entry which is preliminary data.</text>
</comment>
<name>A0A8H5EUM8_9AGAR</name>
<accession>A0A8H5EUM8</accession>